<dbReference type="Proteomes" id="UP000287651">
    <property type="component" value="Unassembled WGS sequence"/>
</dbReference>
<feature type="region of interest" description="Disordered" evidence="1">
    <location>
        <begin position="169"/>
        <end position="202"/>
    </location>
</feature>
<dbReference type="AlphaFoldDB" id="A0A426YG77"/>
<sequence length="233" mass="25487">MASSEVSVKGSRGRGEGLSSGCSEPHEGAPMRDDDEERSLGLSGGAAVRKGGFQAGSLAVAEGSCAGSLFVEFLVESSTNQVADQQMPVYNLPWKILCRVMNVHLKVLFVEHPSFAKLGSYRHDMQGVHTELQELGGDRHSENWLPSEFCNMVRKIYIYTREEVQSMNPGTLNSRLEESRATSEENISGKETNGPVLGANRENSEGCAELSRWSLEDVKPKKLDVAFYDGSNI</sequence>
<evidence type="ECO:0000256" key="1">
    <source>
        <dbReference type="SAM" id="MobiDB-lite"/>
    </source>
</evidence>
<name>A0A426YG77_ENSVE</name>
<proteinExistence type="predicted"/>
<accession>A0A426YG77</accession>
<evidence type="ECO:0000313" key="2">
    <source>
        <dbReference type="EMBL" id="RRT50686.1"/>
    </source>
</evidence>
<comment type="caution">
    <text evidence="2">The sequence shown here is derived from an EMBL/GenBank/DDBJ whole genome shotgun (WGS) entry which is preliminary data.</text>
</comment>
<reference evidence="2 3" key="1">
    <citation type="journal article" date="2014" name="Agronomy (Basel)">
        <title>A Draft Genome Sequence for Ensete ventricosum, the Drought-Tolerant Tree Against Hunger.</title>
        <authorList>
            <person name="Harrison J."/>
            <person name="Moore K.A."/>
            <person name="Paszkiewicz K."/>
            <person name="Jones T."/>
            <person name="Grant M."/>
            <person name="Ambacheew D."/>
            <person name="Muzemil S."/>
            <person name="Studholme D.J."/>
        </authorList>
    </citation>
    <scope>NUCLEOTIDE SEQUENCE [LARGE SCALE GENOMIC DNA]</scope>
</reference>
<dbReference type="EMBL" id="AMZH03012625">
    <property type="protein sequence ID" value="RRT50686.1"/>
    <property type="molecule type" value="Genomic_DNA"/>
</dbReference>
<organism evidence="2 3">
    <name type="scientific">Ensete ventricosum</name>
    <name type="common">Abyssinian banana</name>
    <name type="synonym">Musa ensete</name>
    <dbReference type="NCBI Taxonomy" id="4639"/>
    <lineage>
        <taxon>Eukaryota</taxon>
        <taxon>Viridiplantae</taxon>
        <taxon>Streptophyta</taxon>
        <taxon>Embryophyta</taxon>
        <taxon>Tracheophyta</taxon>
        <taxon>Spermatophyta</taxon>
        <taxon>Magnoliopsida</taxon>
        <taxon>Liliopsida</taxon>
        <taxon>Zingiberales</taxon>
        <taxon>Musaceae</taxon>
        <taxon>Ensete</taxon>
    </lineage>
</organism>
<gene>
    <name evidence="2" type="ORF">B296_00026331</name>
</gene>
<protein>
    <submittedName>
        <fullName evidence="2">Uncharacterized protein</fullName>
    </submittedName>
</protein>
<evidence type="ECO:0000313" key="3">
    <source>
        <dbReference type="Proteomes" id="UP000287651"/>
    </source>
</evidence>
<feature type="region of interest" description="Disordered" evidence="1">
    <location>
        <begin position="1"/>
        <end position="42"/>
    </location>
</feature>